<evidence type="ECO:0000259" key="2">
    <source>
        <dbReference type="Pfam" id="PF02769"/>
    </source>
</evidence>
<dbReference type="PANTHER" id="PTHR30270:SF0">
    <property type="entry name" value="THIAMINE-MONOPHOSPHATE KINASE"/>
    <property type="match status" value="1"/>
</dbReference>
<dbReference type="Pfam" id="PF02769">
    <property type="entry name" value="AIRS_C"/>
    <property type="match status" value="1"/>
</dbReference>
<dbReference type="NCBIfam" id="TIGR01379">
    <property type="entry name" value="thiL"/>
    <property type="match status" value="1"/>
</dbReference>
<organism evidence="3">
    <name type="scientific">marine sediment metagenome</name>
    <dbReference type="NCBI Taxonomy" id="412755"/>
    <lineage>
        <taxon>unclassified sequences</taxon>
        <taxon>metagenomes</taxon>
        <taxon>ecological metagenomes</taxon>
    </lineage>
</organism>
<dbReference type="InterPro" id="IPR036921">
    <property type="entry name" value="PurM-like_N_sf"/>
</dbReference>
<dbReference type="HAMAP" id="MF_02128">
    <property type="entry name" value="TMP_kinase"/>
    <property type="match status" value="1"/>
</dbReference>
<accession>A0A0F9Y7V4</accession>
<dbReference type="GO" id="GO:0009228">
    <property type="term" value="P:thiamine biosynthetic process"/>
    <property type="evidence" value="ECO:0007669"/>
    <property type="project" value="InterPro"/>
</dbReference>
<dbReference type="Gene3D" id="3.90.650.10">
    <property type="entry name" value="PurM-like C-terminal domain"/>
    <property type="match status" value="1"/>
</dbReference>
<evidence type="ECO:0008006" key="4">
    <source>
        <dbReference type="Google" id="ProtNLM"/>
    </source>
</evidence>
<feature type="domain" description="PurM-like C-terminal" evidence="2">
    <location>
        <begin position="176"/>
        <end position="279"/>
    </location>
</feature>
<dbReference type="InterPro" id="IPR006283">
    <property type="entry name" value="ThiL-like"/>
</dbReference>
<dbReference type="PANTHER" id="PTHR30270">
    <property type="entry name" value="THIAMINE-MONOPHOSPHATE KINASE"/>
    <property type="match status" value="1"/>
</dbReference>
<dbReference type="Pfam" id="PF00586">
    <property type="entry name" value="AIRS"/>
    <property type="match status" value="1"/>
</dbReference>
<evidence type="ECO:0000259" key="1">
    <source>
        <dbReference type="Pfam" id="PF00586"/>
    </source>
</evidence>
<feature type="domain" description="PurM-like N-terminal" evidence="1">
    <location>
        <begin position="26"/>
        <end position="136"/>
    </location>
</feature>
<dbReference type="InterPro" id="IPR036676">
    <property type="entry name" value="PurM-like_C_sf"/>
</dbReference>
<dbReference type="AlphaFoldDB" id="A0A0F9Y7V4"/>
<name>A0A0F9Y7V4_9ZZZZ</name>
<dbReference type="InterPro" id="IPR010918">
    <property type="entry name" value="PurM-like_C_dom"/>
</dbReference>
<gene>
    <name evidence="3" type="ORF">LCGC14_0125130</name>
</gene>
<sequence length="297" mass="30854">MRERDLIEWIRSQGCGAIPDRWVGPGDDCAIVTVGEHRVLITTDQVVDGVHVRVDRSGPRAAGRKALARNLSDVAAMAAQPLCATATVSLPKTFGDADAQAICEGLWDIGAQFNCPLVGGDVAVADGPLVVSVTVLARPDGIEPVLRSGAQPGDALCVTGELGGAWKTGRDLTFTPRIAAARALAQSCDLHAMIDLSDGLATDLRHLCAAAGVGAEVTAEAIPVHTDAGGLAEALGDGEDYELLFALPGDQADRLTADQPLDVHISRIGDIVAGDEVVLIGPDGRRVMPQAGWEHTT</sequence>
<reference evidence="3" key="1">
    <citation type="journal article" date="2015" name="Nature">
        <title>Complex archaea that bridge the gap between prokaryotes and eukaryotes.</title>
        <authorList>
            <person name="Spang A."/>
            <person name="Saw J.H."/>
            <person name="Jorgensen S.L."/>
            <person name="Zaremba-Niedzwiedzka K."/>
            <person name="Martijn J."/>
            <person name="Lind A.E."/>
            <person name="van Eijk R."/>
            <person name="Schleper C."/>
            <person name="Guy L."/>
            <person name="Ettema T.J."/>
        </authorList>
    </citation>
    <scope>NUCLEOTIDE SEQUENCE</scope>
</reference>
<proteinExistence type="inferred from homology"/>
<dbReference type="SUPFAM" id="SSF56042">
    <property type="entry name" value="PurM C-terminal domain-like"/>
    <property type="match status" value="1"/>
</dbReference>
<dbReference type="EMBL" id="LAZR01000039">
    <property type="protein sequence ID" value="KKO00739.1"/>
    <property type="molecule type" value="Genomic_DNA"/>
</dbReference>
<dbReference type="GO" id="GO:0009030">
    <property type="term" value="F:thiamine-phosphate kinase activity"/>
    <property type="evidence" value="ECO:0007669"/>
    <property type="project" value="InterPro"/>
</dbReference>
<evidence type="ECO:0000313" key="3">
    <source>
        <dbReference type="EMBL" id="KKO00739.1"/>
    </source>
</evidence>
<dbReference type="SUPFAM" id="SSF55326">
    <property type="entry name" value="PurM N-terminal domain-like"/>
    <property type="match status" value="1"/>
</dbReference>
<comment type="caution">
    <text evidence="3">The sequence shown here is derived from an EMBL/GenBank/DDBJ whole genome shotgun (WGS) entry which is preliminary data.</text>
</comment>
<protein>
    <recommendedName>
        <fullName evidence="4">PurM-like N-terminal domain-containing protein</fullName>
    </recommendedName>
</protein>
<dbReference type="PIRSF" id="PIRSF005303">
    <property type="entry name" value="Thiam_monoph_kin"/>
    <property type="match status" value="1"/>
</dbReference>
<dbReference type="Gene3D" id="3.30.1330.10">
    <property type="entry name" value="PurM-like, N-terminal domain"/>
    <property type="match status" value="1"/>
</dbReference>
<dbReference type="InterPro" id="IPR016188">
    <property type="entry name" value="PurM-like_N"/>
</dbReference>
<dbReference type="CDD" id="cd02194">
    <property type="entry name" value="ThiL"/>
    <property type="match status" value="1"/>
</dbReference>